<accession>G7GZS3</accession>
<dbReference type="AlphaFoldDB" id="G7GZS3"/>
<dbReference type="STRING" id="1073574.GOARA_028_00090"/>
<comment type="caution">
    <text evidence="1">The sequence shown here is derived from an EMBL/GenBank/DDBJ whole genome shotgun (WGS) entry which is preliminary data.</text>
</comment>
<organism evidence="1 2">
    <name type="scientific">Gordonia araii NBRC 100433</name>
    <dbReference type="NCBI Taxonomy" id="1073574"/>
    <lineage>
        <taxon>Bacteria</taxon>
        <taxon>Bacillati</taxon>
        <taxon>Actinomycetota</taxon>
        <taxon>Actinomycetes</taxon>
        <taxon>Mycobacteriales</taxon>
        <taxon>Gordoniaceae</taxon>
        <taxon>Gordonia</taxon>
    </lineage>
</organism>
<dbReference type="EMBL" id="BAEE01000028">
    <property type="protein sequence ID" value="GAB09098.1"/>
    <property type="molecule type" value="Genomic_DNA"/>
</dbReference>
<evidence type="ECO:0000313" key="2">
    <source>
        <dbReference type="Proteomes" id="UP000035088"/>
    </source>
</evidence>
<sequence>MCASGRRGDAQPVRRRLRDRKRVVKIPGEIHTLAVDPRSGWLYGTQNGETELMVVRPRRR</sequence>
<dbReference type="Proteomes" id="UP000035088">
    <property type="component" value="Unassembled WGS sequence"/>
</dbReference>
<proteinExistence type="predicted"/>
<protein>
    <submittedName>
        <fullName evidence="1">Uncharacterized protein</fullName>
    </submittedName>
</protein>
<reference evidence="1 2" key="1">
    <citation type="submission" date="2011-11" db="EMBL/GenBank/DDBJ databases">
        <title>Whole genome shotgun sequence of Gordonia araii NBRC 100433.</title>
        <authorList>
            <person name="Yoshida Y."/>
            <person name="Hosoyama A."/>
            <person name="Tsuchikane K."/>
            <person name="Katsumata H."/>
            <person name="Yamazaki S."/>
            <person name="Fujita N."/>
        </authorList>
    </citation>
    <scope>NUCLEOTIDE SEQUENCE [LARGE SCALE GENOMIC DNA]</scope>
    <source>
        <strain evidence="1 2">NBRC 100433</strain>
    </source>
</reference>
<keyword evidence="2" id="KW-1185">Reference proteome</keyword>
<evidence type="ECO:0000313" key="1">
    <source>
        <dbReference type="EMBL" id="GAB09098.1"/>
    </source>
</evidence>
<name>G7GZS3_9ACTN</name>
<gene>
    <name evidence="1" type="ORF">GOARA_028_00090</name>
</gene>